<name>A0AA85JLB6_TRIRE</name>
<organism evidence="1 2">
    <name type="scientific">Trichobilharzia regenti</name>
    <name type="common">Nasal bird schistosome</name>
    <dbReference type="NCBI Taxonomy" id="157069"/>
    <lineage>
        <taxon>Eukaryota</taxon>
        <taxon>Metazoa</taxon>
        <taxon>Spiralia</taxon>
        <taxon>Lophotrochozoa</taxon>
        <taxon>Platyhelminthes</taxon>
        <taxon>Trematoda</taxon>
        <taxon>Digenea</taxon>
        <taxon>Strigeidida</taxon>
        <taxon>Schistosomatoidea</taxon>
        <taxon>Schistosomatidae</taxon>
        <taxon>Trichobilharzia</taxon>
    </lineage>
</organism>
<keyword evidence="1" id="KW-1185">Reference proteome</keyword>
<reference evidence="1" key="1">
    <citation type="submission" date="2022-06" db="EMBL/GenBank/DDBJ databases">
        <authorList>
            <person name="Berger JAMES D."/>
            <person name="Berger JAMES D."/>
        </authorList>
    </citation>
    <scope>NUCLEOTIDE SEQUENCE [LARGE SCALE GENOMIC DNA]</scope>
</reference>
<dbReference type="WBParaSite" id="TREG1_3220.1">
    <property type="protein sequence ID" value="TREG1_3220.1"/>
    <property type="gene ID" value="TREG1_3220"/>
</dbReference>
<dbReference type="Proteomes" id="UP000050795">
    <property type="component" value="Unassembled WGS sequence"/>
</dbReference>
<dbReference type="InterPro" id="IPR011989">
    <property type="entry name" value="ARM-like"/>
</dbReference>
<dbReference type="Gene3D" id="1.25.10.10">
    <property type="entry name" value="Leucine-rich Repeat Variant"/>
    <property type="match status" value="1"/>
</dbReference>
<proteinExistence type="predicted"/>
<reference evidence="2" key="2">
    <citation type="submission" date="2023-11" db="UniProtKB">
        <authorList>
            <consortium name="WormBaseParasite"/>
        </authorList>
    </citation>
    <scope>IDENTIFICATION</scope>
</reference>
<protein>
    <submittedName>
        <fullName evidence="2">Uncharacterized protein</fullName>
    </submittedName>
</protein>
<accession>A0AA85JLB6</accession>
<dbReference type="SUPFAM" id="SSF48371">
    <property type="entry name" value="ARM repeat"/>
    <property type="match status" value="1"/>
</dbReference>
<dbReference type="InterPro" id="IPR016024">
    <property type="entry name" value="ARM-type_fold"/>
</dbReference>
<sequence length="1320" mass="150474">MTCRHRANNYFFERPPVLEYVSNNSNNLNCVDCLNSVICNNSLEIDARDAYISKFLKYFESSKVHNEPMVCRQSILEKLVKHLLVILPIAKSSFAHRILSVLKCIFCTATEQMRKNIMTNLYYQITYLSDKNQDYTCYLEAFCTLLDDLTIRDVQCTDTLTNFVCSLLRVIYSSLNESTIHYMDSLLKCLPRGCLESVKIYLKKVLEVISKNKSHKVVEAGLGCLLKLCCICNGSFADIRSCREFPVALRALLSSHDEIIKEITINFIEFLLCTFGEKASMFVCTCGVVELLFDAISPKKPYCSTILKCLERIGPRTEITASSFLPYGICQIITIMNSPQQYRPRVIFRSISLLNTYIVHYTGAVDLFISSSSFKQLLLIMTDILENCDAELGLTGTICVANAFKYGRQTIDIPVEELNKFLNSVGSVLHKKSHDSKREVLKSTSEDDEHAELDKGVIGYSPLCSMLAATSSLLHSMHSYLYSGRNIHLKQPEHIVEVELSLAHIFFVVVMNAFSHLDTKNITSEFVSTLMEVTAMYTYGVCQNVVVAEVIKSCKQTHRHFEKFRSCVSYVLESKIRKSFSLLLPFVYKICFWVDEEKFASASSCFGIASHKITYTTKEALLTMVTINSSTFSNLGLISETTKSLASFLGDDDLIMWASLLLHGFRHLSGADYEYLGKYLGLNMYEEDCVDICTSAVSVICTLLNRSIDYIDSSNTVKSNTSEYYNSRFFKHRVTLTCETLKLIIQFPNKAGVNFFQRISVLVTVEFLITYTCLPGIGSSLDYSSMSDEYEKGLSILSSALLDRLQPVHTLALLRTPNFSNYLENSSPCWIEMAQKIILQCHSDELLIDEQAFLLIPTTYTLLFNTWTVLYNCLLQVDNFDVLQRLVVTFEKRLIMLKEQAQSVEDLKTFEVQRNRFSLRVCDCLSVLPNNLSGCFLKVFSNVDLKYLYVKVLKVVCTQLEELFLNTEFIMMVAQQVIQFLVDDQCTVTSVLRTDLLKILLHLLMNNENGERIQIVKLLCSEIKYKDKSIFYFTQNTIENSPDDRLKTHCTEFQITAVEMDAILGIGALVNMCTKDIPVKCELADCIKPLIFMKPETILTVLNHDSIASGSHFTKASALICLSESLYGELAEFLWPDLHSHEDYYCELLMCLVNGIMDVTRRFAQELSIEVYGCFIKYVYITAKPQSLINFFLMATPWSNIIFEYLKSDDSANRVSNLPISFLNFIDMLLSTKSPAVYTIISKRQLRKLLMMYIHDEDLQSSNLKSLLRSISEKIAYREFEVLEDADQFCLEVMLDSDDQLPAASISDRFISFYRKVFLS</sequence>
<evidence type="ECO:0000313" key="1">
    <source>
        <dbReference type="Proteomes" id="UP000050795"/>
    </source>
</evidence>
<evidence type="ECO:0000313" key="2">
    <source>
        <dbReference type="WBParaSite" id="TREG1_3220.1"/>
    </source>
</evidence>